<evidence type="ECO:0000256" key="4">
    <source>
        <dbReference type="ARBA" id="ARBA00013948"/>
    </source>
</evidence>
<dbReference type="InterPro" id="IPR011009">
    <property type="entry name" value="Kinase-like_dom_sf"/>
</dbReference>
<dbReference type="Pfam" id="PF00069">
    <property type="entry name" value="Pkinase"/>
    <property type="match status" value="1"/>
</dbReference>
<comment type="catalytic activity">
    <reaction evidence="9">
        <text>L-seryl-[protein] + ATP = O-phospho-L-seryl-[protein] + ADP + H(+)</text>
        <dbReference type="Rhea" id="RHEA:17989"/>
        <dbReference type="Rhea" id="RHEA-COMP:9863"/>
        <dbReference type="Rhea" id="RHEA-COMP:11604"/>
        <dbReference type="ChEBI" id="CHEBI:15378"/>
        <dbReference type="ChEBI" id="CHEBI:29999"/>
        <dbReference type="ChEBI" id="CHEBI:30616"/>
        <dbReference type="ChEBI" id="CHEBI:83421"/>
        <dbReference type="ChEBI" id="CHEBI:456216"/>
        <dbReference type="EC" id="2.7.11.1"/>
    </reaction>
</comment>
<evidence type="ECO:0000256" key="5">
    <source>
        <dbReference type="ARBA" id="ARBA00019973"/>
    </source>
</evidence>
<name>C7YV82_FUSV7</name>
<dbReference type="InParanoid" id="C7YV82"/>
<gene>
    <name evidence="12" type="ORF">NECHADRAFT_85184</name>
</gene>
<evidence type="ECO:0000256" key="9">
    <source>
        <dbReference type="ARBA" id="ARBA00048679"/>
    </source>
</evidence>
<protein>
    <recommendedName>
        <fullName evidence="5">EKC/KEOPS complex subunit BUD32</fullName>
        <ecNumber evidence="3">2.7.11.1</ecNumber>
    </recommendedName>
    <alternativeName>
        <fullName evidence="6 7">Atypical Serine/threonine protein kinase BUD32</fullName>
    </alternativeName>
    <alternativeName>
        <fullName evidence="4">EKC/KEOPS complex subunit bud32</fullName>
    </alternativeName>
</protein>
<evidence type="ECO:0000259" key="11">
    <source>
        <dbReference type="PROSITE" id="PS50011"/>
    </source>
</evidence>
<dbReference type="KEGG" id="nhe:NECHADRAFT_85184"/>
<comment type="catalytic activity">
    <reaction evidence="8">
        <text>L-threonyl-[protein] + ATP = O-phospho-L-threonyl-[protein] + ADP + H(+)</text>
        <dbReference type="Rhea" id="RHEA:46608"/>
        <dbReference type="Rhea" id="RHEA-COMP:11060"/>
        <dbReference type="Rhea" id="RHEA-COMP:11605"/>
        <dbReference type="ChEBI" id="CHEBI:15378"/>
        <dbReference type="ChEBI" id="CHEBI:30013"/>
        <dbReference type="ChEBI" id="CHEBI:30616"/>
        <dbReference type="ChEBI" id="CHEBI:61977"/>
        <dbReference type="ChEBI" id="CHEBI:456216"/>
        <dbReference type="EC" id="2.7.11.1"/>
    </reaction>
</comment>
<dbReference type="eggNOG" id="ENOG502S9YF">
    <property type="taxonomic scope" value="Eukaryota"/>
</dbReference>
<evidence type="ECO:0000313" key="13">
    <source>
        <dbReference type="Proteomes" id="UP000005206"/>
    </source>
</evidence>
<organism evidence="12 13">
    <name type="scientific">Fusarium vanettenii (strain ATCC MYA-4622 / CBS 123669 / FGSC 9596 / NRRL 45880 / 77-13-4)</name>
    <name type="common">Fusarium solani subsp. pisi</name>
    <dbReference type="NCBI Taxonomy" id="660122"/>
    <lineage>
        <taxon>Eukaryota</taxon>
        <taxon>Fungi</taxon>
        <taxon>Dikarya</taxon>
        <taxon>Ascomycota</taxon>
        <taxon>Pezizomycotina</taxon>
        <taxon>Sordariomycetes</taxon>
        <taxon>Hypocreomycetidae</taxon>
        <taxon>Hypocreales</taxon>
        <taxon>Nectriaceae</taxon>
        <taxon>Fusarium</taxon>
        <taxon>Fusarium solani species complex</taxon>
        <taxon>Fusarium vanettenii</taxon>
    </lineage>
</organism>
<dbReference type="OMA" id="FRENYTI"/>
<dbReference type="SMART" id="SM00220">
    <property type="entry name" value="S_TKc"/>
    <property type="match status" value="1"/>
</dbReference>
<dbReference type="InterPro" id="IPR008266">
    <property type="entry name" value="Tyr_kinase_AS"/>
</dbReference>
<dbReference type="PROSITE" id="PS00109">
    <property type="entry name" value="PROTEIN_KINASE_TYR"/>
    <property type="match status" value="1"/>
</dbReference>
<dbReference type="GO" id="GO:0005524">
    <property type="term" value="F:ATP binding"/>
    <property type="evidence" value="ECO:0007669"/>
    <property type="project" value="InterPro"/>
</dbReference>
<dbReference type="Gene3D" id="1.10.510.10">
    <property type="entry name" value="Transferase(Phosphotransferase) domain 1"/>
    <property type="match status" value="1"/>
</dbReference>
<dbReference type="AlphaFoldDB" id="C7YV82"/>
<dbReference type="RefSeq" id="XP_003050653.1">
    <property type="nucleotide sequence ID" value="XM_003050607.1"/>
</dbReference>
<dbReference type="InterPro" id="IPR000719">
    <property type="entry name" value="Prot_kinase_dom"/>
</dbReference>
<evidence type="ECO:0000256" key="6">
    <source>
        <dbReference type="ARBA" id="ARBA00030980"/>
    </source>
</evidence>
<dbReference type="HOGENOM" id="CLU_378151_0_0_1"/>
<dbReference type="PROSITE" id="PS50011">
    <property type="entry name" value="PROTEIN_KINASE_DOM"/>
    <property type="match status" value="1"/>
</dbReference>
<comment type="function">
    <text evidence="1">Component of the EKC/KEOPS complex that is required for the formation of a threonylcarbamoyl group on adenosine at position 37 (t(6)A37) in tRNAs that read codons beginning with adenine. The complex is probably involved in the transfer of the threonylcarbamoyl moiety of threonylcarbamoyl-AMP (TC-AMP) to the N6 group of A37. BUD32 has ATPase activity in the context of the EKC/KEOPS complex and likely plays a supporting role to the catalytic subunit KAE1. The EKC/KEOPS complex also promotes both telomere uncapping and telomere elongation. The complex is required for efficient recruitment of transcriptional coactivators.</text>
</comment>
<feature type="compositionally biased region" description="Low complexity" evidence="10">
    <location>
        <begin position="337"/>
        <end position="348"/>
    </location>
</feature>
<evidence type="ECO:0000256" key="7">
    <source>
        <dbReference type="ARBA" id="ARBA00033194"/>
    </source>
</evidence>
<dbReference type="EMBL" id="GG698900">
    <property type="protein sequence ID" value="EEU44940.1"/>
    <property type="molecule type" value="Genomic_DNA"/>
</dbReference>
<evidence type="ECO:0000256" key="1">
    <source>
        <dbReference type="ARBA" id="ARBA00003747"/>
    </source>
</evidence>
<evidence type="ECO:0000256" key="8">
    <source>
        <dbReference type="ARBA" id="ARBA00047899"/>
    </source>
</evidence>
<evidence type="ECO:0000313" key="12">
    <source>
        <dbReference type="EMBL" id="EEU44940.1"/>
    </source>
</evidence>
<comment type="subunit">
    <text evidence="2">Component of the EKC/KEOPS complex composed of at least BUD32, CGI121, GON7, KAE1 and PCC1; the whole complex dimerizes.</text>
</comment>
<dbReference type="Proteomes" id="UP000005206">
    <property type="component" value="Chromosome 9"/>
</dbReference>
<proteinExistence type="predicted"/>
<dbReference type="OrthoDB" id="2311180at2759"/>
<evidence type="ECO:0000256" key="10">
    <source>
        <dbReference type="SAM" id="MobiDB-lite"/>
    </source>
</evidence>
<evidence type="ECO:0000256" key="2">
    <source>
        <dbReference type="ARBA" id="ARBA00011534"/>
    </source>
</evidence>
<dbReference type="SUPFAM" id="SSF56112">
    <property type="entry name" value="Protein kinase-like (PK-like)"/>
    <property type="match status" value="1"/>
</dbReference>
<sequence length="733" mass="82308">MMTEEDKEICMFFVDDSNIWIEAQKFAASGNSHMPKLTDRDRDPRLRINIGKLVKTLLGGRFQGTSYLYGSRPPPNDAVWNTFEKYNFRTKIYNRSRGKEKQVDSAMATDLSHTSTKLSTMADFLPEIKEENKRTVFIAITGDQDMVPPITQALDDGFRVELWAWKSGISSEYRKLANEMALLSINYLEHVFREISFTSYRSTRRSGKVDPSCTLVLYDFSGIEPTDPLDAEAIVCNELDGWGRLSFITPSNVTNEFYVEFPGAKNINDMDGLIAKAETQFGGLWKVMSWPQYADRFNEGPPAMVETSNMFAPLEGDGDPESREIMAKEEPQCIQHSANAASATGSTNVRDPSNPWRMPAGGEQGENAEASNINDPSNSDTDGWETVTRSNLKSGHHAKQRCPYGIRCGKSGDCGHLHTKEERDLFQALPDQNFKKWRTSKCRHGDRCYLGKKCAYYHTPAEAWCTLCHVEGHSREDLQPPRSISRHRFLSLGATGWVYQIDTDIALKYPRNLASADLVQENSIYDDFEKHEPCPHVIQSLLRLPNANFMPFLSGGSLQKRLESNQRLDDRHNFLGVLRLEPTHTVERWAAELSGGVSWLESLGLVHGDLRPENLLLDTGDHLKLVDFDCVDKIGNDSSGNPPPWARVLGSEAGAQQPLDMKFPDLGNGCLDAIIDRCWKGLYESVENLAKETASLDGAVTLPHAEALDQGYVSEMRDRCQRLVDEGLLDADE</sequence>
<feature type="compositionally biased region" description="Polar residues" evidence="10">
    <location>
        <begin position="369"/>
        <end position="392"/>
    </location>
</feature>
<dbReference type="Gene3D" id="3.40.50.1010">
    <property type="entry name" value="5'-nuclease"/>
    <property type="match status" value="1"/>
</dbReference>
<keyword evidence="13" id="KW-1185">Reference proteome</keyword>
<dbReference type="GeneID" id="9674683"/>
<reference evidence="12 13" key="1">
    <citation type="journal article" date="2009" name="PLoS Genet.">
        <title>The genome of Nectria haematococca: contribution of supernumerary chromosomes to gene expansion.</title>
        <authorList>
            <person name="Coleman J.J."/>
            <person name="Rounsley S.D."/>
            <person name="Rodriguez-Carres M."/>
            <person name="Kuo A."/>
            <person name="Wasmann C.C."/>
            <person name="Grimwood J."/>
            <person name="Schmutz J."/>
            <person name="Taga M."/>
            <person name="White G.J."/>
            <person name="Zhou S."/>
            <person name="Schwartz D.C."/>
            <person name="Freitag M."/>
            <person name="Ma L.J."/>
            <person name="Danchin E.G."/>
            <person name="Henrissat B."/>
            <person name="Coutinho P.M."/>
            <person name="Nelson D.R."/>
            <person name="Straney D."/>
            <person name="Napoli C.A."/>
            <person name="Barker B.M."/>
            <person name="Gribskov M."/>
            <person name="Rep M."/>
            <person name="Kroken S."/>
            <person name="Molnar I."/>
            <person name="Rensing C."/>
            <person name="Kennell J.C."/>
            <person name="Zamora J."/>
            <person name="Farman M.L."/>
            <person name="Selker E.U."/>
            <person name="Salamov A."/>
            <person name="Shapiro H."/>
            <person name="Pangilinan J."/>
            <person name="Lindquist E."/>
            <person name="Lamers C."/>
            <person name="Grigoriev I.V."/>
            <person name="Geiser D.M."/>
            <person name="Covert S.F."/>
            <person name="Temporini E."/>
            <person name="Vanetten H.D."/>
        </authorList>
    </citation>
    <scope>NUCLEOTIDE SEQUENCE [LARGE SCALE GENOMIC DNA]</scope>
    <source>
        <strain evidence="13">ATCC MYA-4622 / CBS 123669 / FGSC 9596 / NRRL 45880 / 77-13-4</strain>
    </source>
</reference>
<dbReference type="GO" id="GO:0004674">
    <property type="term" value="F:protein serine/threonine kinase activity"/>
    <property type="evidence" value="ECO:0007669"/>
    <property type="project" value="UniProtKB-EC"/>
</dbReference>
<dbReference type="VEuPathDB" id="FungiDB:NECHADRAFT_85184"/>
<feature type="region of interest" description="Disordered" evidence="10">
    <location>
        <begin position="337"/>
        <end position="392"/>
    </location>
</feature>
<dbReference type="EC" id="2.7.11.1" evidence="3"/>
<accession>C7YV82</accession>
<evidence type="ECO:0000256" key="3">
    <source>
        <dbReference type="ARBA" id="ARBA00012513"/>
    </source>
</evidence>
<feature type="domain" description="Protein kinase" evidence="11">
    <location>
        <begin position="484"/>
        <end position="733"/>
    </location>
</feature>